<dbReference type="EMBL" id="JACHDY010000003">
    <property type="protein sequence ID" value="MBB5318080.1"/>
    <property type="molecule type" value="Genomic_DNA"/>
</dbReference>
<dbReference type="Gene3D" id="1.10.357.10">
    <property type="entry name" value="Tetracycline Repressor, domain 2"/>
    <property type="match status" value="1"/>
</dbReference>
<dbReference type="InterPro" id="IPR039536">
    <property type="entry name" value="TetR_C_Proteobacteria"/>
</dbReference>
<reference evidence="2" key="1">
    <citation type="submission" date="2020-08" db="EMBL/GenBank/DDBJ databases">
        <title>Genomic Encyclopedia of Type Strains, Phase IV (KMG-V): Genome sequencing to study the core and pangenomes of soil and plant-associated prokaryotes.</title>
        <authorList>
            <person name="Whitman W."/>
        </authorList>
    </citation>
    <scope>NUCLEOTIDE SEQUENCE [LARGE SCALE GENOMIC DNA]</scope>
    <source>
        <strain evidence="2">M8UP27</strain>
    </source>
</reference>
<keyword evidence="3" id="KW-1185">Reference proteome</keyword>
<proteinExistence type="predicted"/>
<accession>A0A7W8IJ26</accession>
<evidence type="ECO:0000313" key="2">
    <source>
        <dbReference type="EMBL" id="MBB5318080.1"/>
    </source>
</evidence>
<dbReference type="Pfam" id="PF14246">
    <property type="entry name" value="TetR_C_7"/>
    <property type="match status" value="1"/>
</dbReference>
<evidence type="ECO:0000313" key="3">
    <source>
        <dbReference type="Proteomes" id="UP000568106"/>
    </source>
</evidence>
<protein>
    <recommendedName>
        <fullName evidence="1">Transcriptional regulator TetR C-terminal Proteobacteria type domain-containing protein</fullName>
    </recommendedName>
</protein>
<dbReference type="SUPFAM" id="SSF48498">
    <property type="entry name" value="Tetracyclin repressor-like, C-terminal domain"/>
    <property type="match status" value="1"/>
</dbReference>
<gene>
    <name evidence="2" type="ORF">HDF09_002766</name>
</gene>
<name>A0A7W8IJ26_9BACT</name>
<dbReference type="Proteomes" id="UP000568106">
    <property type="component" value="Unassembled WGS sequence"/>
</dbReference>
<dbReference type="AlphaFoldDB" id="A0A7W8IJ26"/>
<sequence>MKSRAQELLSPVSPFFTDGGKPGDVLRRFGRTIVDTYVNSDYQRLLRMMIAEVELFPDLALGFFEMGPGRGRKILKTYLSEQVQKGALKIPNVEFATEQLLGSLSGGLVIRSTLGLSPLLKTDADIEEWVEIAVSAFLKAYGRR</sequence>
<feature type="domain" description="Transcriptional regulator TetR C-terminal Proteobacteria type" evidence="1">
    <location>
        <begin position="25"/>
        <end position="142"/>
    </location>
</feature>
<dbReference type="InterPro" id="IPR036271">
    <property type="entry name" value="Tet_transcr_reg_TetR-rel_C_sf"/>
</dbReference>
<evidence type="ECO:0000259" key="1">
    <source>
        <dbReference type="Pfam" id="PF14246"/>
    </source>
</evidence>
<organism evidence="2 3">
    <name type="scientific">Tunturiibacter empetritectus</name>
    <dbReference type="NCBI Taxonomy" id="3069691"/>
    <lineage>
        <taxon>Bacteria</taxon>
        <taxon>Pseudomonadati</taxon>
        <taxon>Acidobacteriota</taxon>
        <taxon>Terriglobia</taxon>
        <taxon>Terriglobales</taxon>
        <taxon>Acidobacteriaceae</taxon>
        <taxon>Tunturiibacter</taxon>
    </lineage>
</organism>
<comment type="caution">
    <text evidence="2">The sequence shown here is derived from an EMBL/GenBank/DDBJ whole genome shotgun (WGS) entry which is preliminary data.</text>
</comment>